<feature type="transmembrane region" description="Helical" evidence="4">
    <location>
        <begin position="27"/>
        <end position="45"/>
    </location>
</feature>
<dbReference type="InterPro" id="IPR005311">
    <property type="entry name" value="PBP_dimer"/>
</dbReference>
<dbReference type="GO" id="GO:0071555">
    <property type="term" value="P:cell wall organization"/>
    <property type="evidence" value="ECO:0007669"/>
    <property type="project" value="TreeGrafter"/>
</dbReference>
<feature type="compositionally biased region" description="Polar residues" evidence="3">
    <location>
        <begin position="616"/>
        <end position="647"/>
    </location>
</feature>
<dbReference type="Gene3D" id="3.40.710.10">
    <property type="entry name" value="DD-peptidase/beta-lactamase superfamily"/>
    <property type="match status" value="1"/>
</dbReference>
<organism evidence="7 8">
    <name type="scientific">candidate division WWE3 bacterium</name>
    <dbReference type="NCBI Taxonomy" id="2053526"/>
    <lineage>
        <taxon>Bacteria</taxon>
        <taxon>Katanobacteria</taxon>
    </lineage>
</organism>
<dbReference type="EMBL" id="JABTTY010000001">
    <property type="protein sequence ID" value="MBE7524932.1"/>
    <property type="molecule type" value="Genomic_DNA"/>
</dbReference>
<dbReference type="PANTHER" id="PTHR30627:SF1">
    <property type="entry name" value="PEPTIDOGLYCAN D,D-TRANSPEPTIDASE FTSI"/>
    <property type="match status" value="1"/>
</dbReference>
<dbReference type="Pfam" id="PF03717">
    <property type="entry name" value="PBP_dimer"/>
    <property type="match status" value="1"/>
</dbReference>
<evidence type="ECO:0000259" key="5">
    <source>
        <dbReference type="Pfam" id="PF00905"/>
    </source>
</evidence>
<dbReference type="AlphaFoldDB" id="A0A928Y5X5"/>
<dbReference type="InterPro" id="IPR036138">
    <property type="entry name" value="PBP_dimer_sf"/>
</dbReference>
<evidence type="ECO:0000256" key="4">
    <source>
        <dbReference type="SAM" id="Phobius"/>
    </source>
</evidence>
<keyword evidence="4" id="KW-1133">Transmembrane helix</keyword>
<dbReference type="InterPro" id="IPR001460">
    <property type="entry name" value="PCN-bd_Tpept"/>
</dbReference>
<feature type="domain" description="Penicillin-binding protein dimerisation" evidence="6">
    <location>
        <begin position="70"/>
        <end position="222"/>
    </location>
</feature>
<accession>A0A928Y5X5</accession>
<dbReference type="SUPFAM" id="SSF56519">
    <property type="entry name" value="Penicillin binding protein dimerisation domain"/>
    <property type="match status" value="1"/>
</dbReference>
<evidence type="ECO:0000256" key="1">
    <source>
        <dbReference type="ARBA" id="ARBA00004370"/>
    </source>
</evidence>
<dbReference type="InterPro" id="IPR012338">
    <property type="entry name" value="Beta-lactam/transpept-like"/>
</dbReference>
<name>A0A928Y5X5_UNCKA</name>
<dbReference type="SUPFAM" id="SSF56601">
    <property type="entry name" value="beta-lactamase/transpeptidase-like"/>
    <property type="match status" value="1"/>
</dbReference>
<comment type="caution">
    <text evidence="7">The sequence shown here is derived from an EMBL/GenBank/DDBJ whole genome shotgun (WGS) entry which is preliminary data.</text>
</comment>
<dbReference type="GO" id="GO:0005886">
    <property type="term" value="C:plasma membrane"/>
    <property type="evidence" value="ECO:0007669"/>
    <property type="project" value="TreeGrafter"/>
</dbReference>
<dbReference type="Gene3D" id="3.30.450.330">
    <property type="match status" value="1"/>
</dbReference>
<sequence length="659" mass="70941">MSAYGAAGWRVEQRSKLGGASGERLKALQYIFLALGILIVGRLYYLQIWNGKTYRLLATSQHELQELLVPVRGRILVRDRADDTLHPLATNRDAWLLYGVPKAMDNPGEVARSLASYVDKTEAELVERWTSNPDDPYDPLAKSLSTEQAREIEALRLAGVGLVKGWARFYPEQHIGGHVVGFVRTEENGLGKGVYGIEGSFDDVLAGKPGYVTAQKDAGGRRLMLGGGDIREAVNGADVILTIDRTIQYETCRRLEAAVARYEAAGGSVIIMNPDTGAMIAMCSVPDFDPARYGDVKNLAIFNNPNTFAQYEPGSVFKPFTMAIGIERNVISPNTTYNDPGVEKIDDFEIKNFDKQSHGVKTMTQVLEESLNTGTIFVQRLIGKEAFAAGVRAFGFGKKTGIELTPEAEGNILGLAKKADVYYATASFGQGISVTPIQLITAFAALANGGRLMKPHIVDEILHPDGTRQKTEPASIGTPISARTAQLVTGMLVSVVERGHGKRARVPGYYVAGKTGTAQMANPRGAGYLDGVYENTFVGFAPADNPAFVMLVKFDRPLAGKFAEVTSAPLWSELATFVLAYLEVPTERDLNAVPESSVIPDVPADLSTAPDAVSIDTENGSVLESSGNNGQEGVQNEDPAQNHSPSGESDGRTTPPPEG</sequence>
<evidence type="ECO:0000313" key="8">
    <source>
        <dbReference type="Proteomes" id="UP000710385"/>
    </source>
</evidence>
<proteinExistence type="predicted"/>
<reference evidence="7" key="1">
    <citation type="submission" date="2020-05" db="EMBL/GenBank/DDBJ databases">
        <title>High-Quality Genomes of Partial-Nitritation/Anammox System by Hierarchical Clustering Based Hybrid Assembly.</title>
        <authorList>
            <person name="Liu L."/>
            <person name="Wang Y."/>
            <person name="Che Y."/>
            <person name="Chen Y."/>
            <person name="Xia Y."/>
            <person name="Luo R."/>
            <person name="Cheng S.H."/>
            <person name="Zheng C."/>
            <person name="Zhang T."/>
        </authorList>
    </citation>
    <scope>NUCLEOTIDE SEQUENCE</scope>
    <source>
        <strain evidence="7">H1_PAT1</strain>
    </source>
</reference>
<feature type="domain" description="Penicillin-binding protein transpeptidase" evidence="5">
    <location>
        <begin position="267"/>
        <end position="561"/>
    </location>
</feature>
<dbReference type="PANTHER" id="PTHR30627">
    <property type="entry name" value="PEPTIDOGLYCAN D,D-TRANSPEPTIDASE"/>
    <property type="match status" value="1"/>
</dbReference>
<evidence type="ECO:0000259" key="6">
    <source>
        <dbReference type="Pfam" id="PF03717"/>
    </source>
</evidence>
<dbReference type="GO" id="GO:0008658">
    <property type="term" value="F:penicillin binding"/>
    <property type="evidence" value="ECO:0007669"/>
    <property type="project" value="InterPro"/>
</dbReference>
<dbReference type="Proteomes" id="UP000710385">
    <property type="component" value="Unassembled WGS sequence"/>
</dbReference>
<dbReference type="Pfam" id="PF00905">
    <property type="entry name" value="Transpeptidase"/>
    <property type="match status" value="1"/>
</dbReference>
<evidence type="ECO:0000256" key="3">
    <source>
        <dbReference type="SAM" id="MobiDB-lite"/>
    </source>
</evidence>
<dbReference type="InterPro" id="IPR050515">
    <property type="entry name" value="Beta-lactam/transpept"/>
</dbReference>
<gene>
    <name evidence="7" type="ORF">HS096_00830</name>
</gene>
<dbReference type="Gene3D" id="3.90.1310.10">
    <property type="entry name" value="Penicillin-binding protein 2a (Domain 2)"/>
    <property type="match status" value="1"/>
</dbReference>
<evidence type="ECO:0000313" key="7">
    <source>
        <dbReference type="EMBL" id="MBE7524932.1"/>
    </source>
</evidence>
<protein>
    <submittedName>
        <fullName evidence="7">Penicillin-binding protein 2</fullName>
    </submittedName>
</protein>
<keyword evidence="2 4" id="KW-0472">Membrane</keyword>
<feature type="region of interest" description="Disordered" evidence="3">
    <location>
        <begin position="598"/>
        <end position="659"/>
    </location>
</feature>
<comment type="subcellular location">
    <subcellularLocation>
        <location evidence="1">Membrane</location>
    </subcellularLocation>
</comment>
<keyword evidence="4" id="KW-0812">Transmembrane</keyword>
<evidence type="ECO:0000256" key="2">
    <source>
        <dbReference type="ARBA" id="ARBA00023136"/>
    </source>
</evidence>